<name>A0A8X6UQU1_NEPPI</name>
<dbReference type="SMART" id="SM01411">
    <property type="entry name" value="Ephrin_rec_like"/>
    <property type="match status" value="1"/>
</dbReference>
<organism evidence="2 3">
    <name type="scientific">Nephila pilipes</name>
    <name type="common">Giant wood spider</name>
    <name type="synonym">Nephila maculata</name>
    <dbReference type="NCBI Taxonomy" id="299642"/>
    <lineage>
        <taxon>Eukaryota</taxon>
        <taxon>Metazoa</taxon>
        <taxon>Ecdysozoa</taxon>
        <taxon>Arthropoda</taxon>
        <taxon>Chelicerata</taxon>
        <taxon>Arachnida</taxon>
        <taxon>Araneae</taxon>
        <taxon>Araneomorphae</taxon>
        <taxon>Entelegynae</taxon>
        <taxon>Araneoidea</taxon>
        <taxon>Nephilidae</taxon>
        <taxon>Nephila</taxon>
    </lineage>
</organism>
<evidence type="ECO:0000313" key="3">
    <source>
        <dbReference type="Proteomes" id="UP000887013"/>
    </source>
</evidence>
<gene>
    <name evidence="2" type="ORF">NPIL_286331</name>
</gene>
<evidence type="ECO:0000313" key="2">
    <source>
        <dbReference type="EMBL" id="GFU50568.1"/>
    </source>
</evidence>
<dbReference type="InterPro" id="IPR011641">
    <property type="entry name" value="Tyr-kin_ephrin_A/B_rcpt-like"/>
</dbReference>
<sequence>MSGWLDECYNVDFGMVGLHRCNKRCNNCKPTLGICPDGKSECHPGRILVSDQDKIISIVKISCLLLVPCAPGSYSSGQETECFLCPKNFYINKEAADACWPCPSEKKTLREGADSVDLCV</sequence>
<dbReference type="Pfam" id="PF07699">
    <property type="entry name" value="Ephrin_rec_like"/>
    <property type="match status" value="1"/>
</dbReference>
<dbReference type="AlphaFoldDB" id="A0A8X6UQU1"/>
<dbReference type="OrthoDB" id="6437860at2759"/>
<dbReference type="EMBL" id="BMAW01037951">
    <property type="protein sequence ID" value="GFU50568.1"/>
    <property type="molecule type" value="Genomic_DNA"/>
</dbReference>
<evidence type="ECO:0000259" key="1">
    <source>
        <dbReference type="Pfam" id="PF07699"/>
    </source>
</evidence>
<feature type="non-terminal residue" evidence="2">
    <location>
        <position position="1"/>
    </location>
</feature>
<protein>
    <recommendedName>
        <fullName evidence="1">Tyrosine-protein kinase ephrin type A/B receptor-like domain-containing protein</fullName>
    </recommendedName>
</protein>
<comment type="caution">
    <text evidence="2">The sequence shown here is derived from an EMBL/GenBank/DDBJ whole genome shotgun (WGS) entry which is preliminary data.</text>
</comment>
<dbReference type="Proteomes" id="UP000887013">
    <property type="component" value="Unassembled WGS sequence"/>
</dbReference>
<reference evidence="2" key="1">
    <citation type="submission" date="2020-08" db="EMBL/GenBank/DDBJ databases">
        <title>Multicomponent nature underlies the extraordinary mechanical properties of spider dragline silk.</title>
        <authorList>
            <person name="Kono N."/>
            <person name="Nakamura H."/>
            <person name="Mori M."/>
            <person name="Yoshida Y."/>
            <person name="Ohtoshi R."/>
            <person name="Malay A.D."/>
            <person name="Moran D.A.P."/>
            <person name="Tomita M."/>
            <person name="Numata K."/>
            <person name="Arakawa K."/>
        </authorList>
    </citation>
    <scope>NUCLEOTIDE SEQUENCE</scope>
</reference>
<keyword evidence="3" id="KW-1185">Reference proteome</keyword>
<dbReference type="Gene3D" id="2.10.50.10">
    <property type="entry name" value="Tumor Necrosis Factor Receptor, subunit A, domain 2"/>
    <property type="match status" value="1"/>
</dbReference>
<accession>A0A8X6UQU1</accession>
<proteinExistence type="predicted"/>
<feature type="domain" description="Tyrosine-protein kinase ephrin type A/B receptor-like" evidence="1">
    <location>
        <begin position="72"/>
        <end position="119"/>
    </location>
</feature>